<feature type="binding site" evidence="9">
    <location>
        <begin position="494"/>
        <end position="501"/>
    </location>
    <ligand>
        <name>ATP</name>
        <dbReference type="ChEBI" id="CHEBI:30616"/>
    </ligand>
</feature>
<feature type="domain" description="FtsK" evidence="11">
    <location>
        <begin position="471"/>
        <end position="673"/>
    </location>
</feature>
<dbReference type="GO" id="GO:0005524">
    <property type="term" value="F:ATP binding"/>
    <property type="evidence" value="ECO:0007669"/>
    <property type="project" value="UniProtKB-UniRule"/>
</dbReference>
<evidence type="ECO:0000256" key="3">
    <source>
        <dbReference type="ARBA" id="ARBA00022692"/>
    </source>
</evidence>
<dbReference type="EMBL" id="LQPH01000154">
    <property type="protein sequence ID" value="ORW17176.1"/>
    <property type="molecule type" value="Genomic_DNA"/>
</dbReference>
<dbReference type="PROSITE" id="PS50901">
    <property type="entry name" value="FTSK"/>
    <property type="match status" value="2"/>
</dbReference>
<evidence type="ECO:0000259" key="11">
    <source>
        <dbReference type="PROSITE" id="PS50901"/>
    </source>
</evidence>
<dbReference type="InterPro" id="IPR023836">
    <property type="entry name" value="EccCa-like_Actinobacteria"/>
</dbReference>
<feature type="transmembrane region" description="Helical" evidence="10">
    <location>
        <begin position="48"/>
        <end position="68"/>
    </location>
</feature>
<keyword evidence="8 10" id="KW-0472">Membrane</keyword>
<evidence type="ECO:0000256" key="6">
    <source>
        <dbReference type="ARBA" id="ARBA00022840"/>
    </source>
</evidence>
<evidence type="ECO:0000256" key="5">
    <source>
        <dbReference type="ARBA" id="ARBA00022741"/>
    </source>
</evidence>
<sequence length="1423" mass="155190">MPARLVTPAPIPRPNWQKVLIVFVVLIVVGMVALMVSQPAMRSGPMGIMSMFFPVMLLVSTGGMIFGGRMSGGDNRQLTGGQLDVARKDYFNALDETGDVVQDAAQAQFEQAAFYHPEPALLCGLVGSDRMWERTRTAGVAVGGGAGGERSAEDLAAVHFGWVRMGVGRAGLAIKLVPEDQGDPADYEPATFEAERQFTLAQRAVAGIAKPISLRAHPGLGLVGSQGMEPVYGLVRAMVLQAAVFHSPQHVQVMVLTDDPQRWDWIKWLPHNQHTDAARADCGGSGRMVWTRLEDLSAAVGEELEHARGTYGASVEGPHWLVICDQARPGVNWDPITRAKQGGVAGVTFVRLATERGEGLEFSDRTTLFVTDSAIVDYRGEPFATPDCVDEATARTIARKMARFSVQGSARAGEGDAEGSQSPDLCEMLGIADARHPDLDVLWSKTVSPPRDKGPWDKAWGRFPFARDEYGQVVYVDFKETDKEGQGPHAIGIGTSGAGKSEFISTLVSSMCLTHSPVAINVAFFDLKGSSTAHKIKDFPHVVAAVTDLQGDYLLERMAEGIKGEGVRRKRLLDQARVGDVYAYEEMRIHRGEDLEPLPWLFIIVDEFTQWFETRREEAKELTSWLSRQGRGLGMSLILLSQSLGHDMASGQDAMKNIPIRLTLRVLNENDSREIIGQPDAYHLPQDQKGAGYLKVIGTPRITGFQTAYVSKDYEPPAVLDVAGAEQAPEFVISPQLFTASQMRPLPAAVVAAAGEQVVEQAAPSEVLGPDGRPLKQIQALQEAVNRKFATMTYRPHAMWCPPLQAVAADELVARLRGKPWQQDYGSEDSKRLLFAVGVEDRPFNHAQLVYAPDVTDQSCIIPGRKGSGRTTVLTTMIVSAALTYSPRRVQFVVLGFSGADLNDVRKLPHVVSFARGSQRDRVVGSIREMKTLITARENAFLEGDFKLEDFRRARFGEAVGEDLLPSDPFGDVFLVIDGWNSFRESYEDLLGDVENILSRGASHGVHMLISTDGYIPAKLTTTMTTAFGVNVELKLSKDDALVHNPNHEVAKAVPFGVQEAFDPDNADQQLGEIRRDTVRVTGRGRSMFGYHFQTGRPWLTVGTDQVPVSDPLAGELIDRVMGRSGAQVRLLPEQISRAQVWDKAGAPSAGVVPFGISEDGFGAAVADFTRYPHLVFTGATKSGTSKGLATVAQGVMDVYGPEDAKLYVVSPDNALVQYVPEAYLGTYEALEPTPEGLRVPSGRVLAGYVSREQQIIDLDAYLGALLATRVRPDDVSQAEIAAGTRRWSGPEIFLLVDNEEDLEAWVAGPTAYNKSFALERVAGFIKSGHEVGLHVIVSRLINQWARINTSLMRQLQESRTPTVVMSGPRTEGKIVGEVFPKPMVPGRGTYFVNDDQCAAVQIALPDPAGTRSRWQQKEAFGD</sequence>
<evidence type="ECO:0000256" key="10">
    <source>
        <dbReference type="SAM" id="Phobius"/>
    </source>
</evidence>
<keyword evidence="2" id="KW-1003">Cell membrane</keyword>
<keyword evidence="13" id="KW-1185">Reference proteome</keyword>
<name>A0A1X1Z1K6_9MYCO</name>
<evidence type="ECO:0000256" key="2">
    <source>
        <dbReference type="ARBA" id="ARBA00022475"/>
    </source>
</evidence>
<organism evidence="12 13">
    <name type="scientific">Mycobacterium nebraskense</name>
    <dbReference type="NCBI Taxonomy" id="244292"/>
    <lineage>
        <taxon>Bacteria</taxon>
        <taxon>Bacillati</taxon>
        <taxon>Actinomycetota</taxon>
        <taxon>Actinomycetes</taxon>
        <taxon>Mycobacteriales</taxon>
        <taxon>Mycobacteriaceae</taxon>
        <taxon>Mycobacterium</taxon>
    </lineage>
</organism>
<accession>A0A1X1Z1K6</accession>
<dbReference type="PANTHER" id="PTHR22683">
    <property type="entry name" value="SPORULATION PROTEIN RELATED"/>
    <property type="match status" value="1"/>
</dbReference>
<dbReference type="NCBIfam" id="TIGR03924">
    <property type="entry name" value="T7SS_EccC_a"/>
    <property type="match status" value="1"/>
</dbReference>
<evidence type="ECO:0000256" key="7">
    <source>
        <dbReference type="ARBA" id="ARBA00022989"/>
    </source>
</evidence>
<dbReference type="InterPro" id="IPR023837">
    <property type="entry name" value="EccCb-like_Actinobacteria"/>
</dbReference>
<keyword evidence="4" id="KW-0677">Repeat</keyword>
<protein>
    <recommendedName>
        <fullName evidence="11">FtsK domain-containing protein</fullName>
    </recommendedName>
</protein>
<dbReference type="NCBIfam" id="TIGR03925">
    <property type="entry name" value="T7SS_EccC_b"/>
    <property type="match status" value="1"/>
</dbReference>
<evidence type="ECO:0000313" key="12">
    <source>
        <dbReference type="EMBL" id="ORW17176.1"/>
    </source>
</evidence>
<gene>
    <name evidence="12" type="ORF">AWC17_13330</name>
</gene>
<evidence type="ECO:0000256" key="9">
    <source>
        <dbReference type="PROSITE-ProRule" id="PRU00289"/>
    </source>
</evidence>
<dbReference type="Pfam" id="PF01580">
    <property type="entry name" value="FtsK_SpoIIIE"/>
    <property type="match status" value="2"/>
</dbReference>
<dbReference type="Gene3D" id="3.40.50.300">
    <property type="entry name" value="P-loop containing nucleotide triphosphate hydrolases"/>
    <property type="match status" value="3"/>
</dbReference>
<comment type="caution">
    <text evidence="12">The sequence shown here is derived from an EMBL/GenBank/DDBJ whole genome shotgun (WGS) entry which is preliminary data.</text>
</comment>
<proteinExistence type="predicted"/>
<evidence type="ECO:0000313" key="13">
    <source>
        <dbReference type="Proteomes" id="UP000193781"/>
    </source>
</evidence>
<evidence type="ECO:0000256" key="1">
    <source>
        <dbReference type="ARBA" id="ARBA00004651"/>
    </source>
</evidence>
<dbReference type="SUPFAM" id="SSF52540">
    <property type="entry name" value="P-loop containing nucleoside triphosphate hydrolases"/>
    <property type="match status" value="1"/>
</dbReference>
<dbReference type="GO" id="GO:0005886">
    <property type="term" value="C:plasma membrane"/>
    <property type="evidence" value="ECO:0007669"/>
    <property type="project" value="UniProtKB-SubCell"/>
</dbReference>
<evidence type="ECO:0000256" key="4">
    <source>
        <dbReference type="ARBA" id="ARBA00022737"/>
    </source>
</evidence>
<dbReference type="InterPro" id="IPR050206">
    <property type="entry name" value="FtsK/SpoIIIE/SftA"/>
</dbReference>
<dbReference type="Proteomes" id="UP000193781">
    <property type="component" value="Unassembled WGS sequence"/>
</dbReference>
<feature type="domain" description="FtsK" evidence="11">
    <location>
        <begin position="847"/>
        <end position="1043"/>
    </location>
</feature>
<keyword evidence="3 10" id="KW-0812">Transmembrane</keyword>
<reference evidence="12 13" key="1">
    <citation type="submission" date="2016-01" db="EMBL/GenBank/DDBJ databases">
        <title>The new phylogeny of the genus Mycobacterium.</title>
        <authorList>
            <person name="Tarcisio F."/>
            <person name="Conor M."/>
            <person name="Antonella G."/>
            <person name="Elisabetta G."/>
            <person name="Giulia F.S."/>
            <person name="Sara T."/>
            <person name="Anna F."/>
            <person name="Clotilde B."/>
            <person name="Roberto B."/>
            <person name="Veronica D.S."/>
            <person name="Fabio R."/>
            <person name="Monica P."/>
            <person name="Olivier J."/>
            <person name="Enrico T."/>
            <person name="Nicola S."/>
        </authorList>
    </citation>
    <scope>NUCLEOTIDE SEQUENCE [LARGE SCALE GENOMIC DNA]</scope>
    <source>
        <strain evidence="12 13">DSM 44803</strain>
    </source>
</reference>
<feature type="transmembrane region" description="Helical" evidence="10">
    <location>
        <begin position="20"/>
        <end position="36"/>
    </location>
</feature>
<comment type="subcellular location">
    <subcellularLocation>
        <location evidence="1">Cell membrane</location>
        <topology evidence="1">Multi-pass membrane protein</topology>
    </subcellularLocation>
</comment>
<feature type="binding site" evidence="9">
    <location>
        <begin position="864"/>
        <end position="871"/>
    </location>
    <ligand>
        <name>ATP</name>
        <dbReference type="ChEBI" id="CHEBI:30616"/>
    </ligand>
</feature>
<keyword evidence="5 9" id="KW-0547">Nucleotide-binding</keyword>
<dbReference type="PANTHER" id="PTHR22683:SF1">
    <property type="entry name" value="TYPE VII SECRETION SYSTEM PROTEIN ESSC"/>
    <property type="match status" value="1"/>
</dbReference>
<keyword evidence="7 10" id="KW-1133">Transmembrane helix</keyword>
<dbReference type="InterPro" id="IPR027417">
    <property type="entry name" value="P-loop_NTPase"/>
</dbReference>
<dbReference type="GO" id="GO:0003677">
    <property type="term" value="F:DNA binding"/>
    <property type="evidence" value="ECO:0007669"/>
    <property type="project" value="InterPro"/>
</dbReference>
<dbReference type="InterPro" id="IPR002543">
    <property type="entry name" value="FtsK_dom"/>
</dbReference>
<evidence type="ECO:0000256" key="8">
    <source>
        <dbReference type="ARBA" id="ARBA00023136"/>
    </source>
</evidence>
<keyword evidence="6 9" id="KW-0067">ATP-binding</keyword>